<protein>
    <submittedName>
        <fullName evidence="2">Pimeloyl-ACP methyl ester carboxylesterase</fullName>
    </submittedName>
</protein>
<dbReference type="OrthoDB" id="63519at2"/>
<evidence type="ECO:0000313" key="3">
    <source>
        <dbReference type="Proteomes" id="UP000295444"/>
    </source>
</evidence>
<dbReference type="Pfam" id="PF12697">
    <property type="entry name" value="Abhydrolase_6"/>
    <property type="match status" value="1"/>
</dbReference>
<dbReference type="Proteomes" id="UP000295444">
    <property type="component" value="Unassembled WGS sequence"/>
</dbReference>
<dbReference type="SUPFAM" id="SSF53474">
    <property type="entry name" value="alpha/beta-Hydrolases"/>
    <property type="match status" value="1"/>
</dbReference>
<feature type="domain" description="AB hydrolase-1" evidence="1">
    <location>
        <begin position="28"/>
        <end position="246"/>
    </location>
</feature>
<dbReference type="PANTHER" id="PTHR43194">
    <property type="entry name" value="HYDROLASE ALPHA/BETA FOLD FAMILY"/>
    <property type="match status" value="1"/>
</dbReference>
<evidence type="ECO:0000259" key="1">
    <source>
        <dbReference type="Pfam" id="PF12697"/>
    </source>
</evidence>
<dbReference type="InterPro" id="IPR029058">
    <property type="entry name" value="AB_hydrolase_fold"/>
</dbReference>
<dbReference type="PANTHER" id="PTHR43194:SF2">
    <property type="entry name" value="PEROXISOMAL MEMBRANE PROTEIN LPX1"/>
    <property type="match status" value="1"/>
</dbReference>
<accession>A0A4R6SGB8</accession>
<proteinExistence type="predicted"/>
<evidence type="ECO:0000313" key="2">
    <source>
        <dbReference type="EMBL" id="TDQ00587.1"/>
    </source>
</evidence>
<dbReference type="GO" id="GO:0003824">
    <property type="term" value="F:catalytic activity"/>
    <property type="evidence" value="ECO:0007669"/>
    <property type="project" value="UniProtKB-ARBA"/>
</dbReference>
<reference evidence="2 3" key="1">
    <citation type="submission" date="2019-03" db="EMBL/GenBank/DDBJ databases">
        <title>Genomic Encyclopedia of Type Strains, Phase IV (KMG-IV): sequencing the most valuable type-strain genomes for metagenomic binning, comparative biology and taxonomic classification.</title>
        <authorList>
            <person name="Goeker M."/>
        </authorList>
    </citation>
    <scope>NUCLEOTIDE SEQUENCE [LARGE SCALE GENOMIC DNA]</scope>
    <source>
        <strain evidence="2 3">DSM 45361</strain>
    </source>
</reference>
<sequence length="257" mass="26699">MAEDMRTVESADGCVIAWYPGSGVGPRLLCVGGAFSGRTLWDGLIACLPGVPVHVVERRGHGLSADRPGSGPADEVADVHAVLREIGEPVVLVGHSSGALLALRAAVDAPLVRGVVAYEPPPPPPIAGVEDRLRALLAAGDRAGAVTRFLVDAVGMPERLARARLTAPGAESDLAMAHTLVHDVQLAEESVPAEPSNPVLLLLGDQSPPRMADHLHAVAQRLPHAVVRSLPGQAHFALTAAPELIAPHVLEALTTRL</sequence>
<dbReference type="RefSeq" id="WP_133849281.1">
    <property type="nucleotide sequence ID" value="NZ_SNXZ01000002.1"/>
</dbReference>
<dbReference type="EMBL" id="SNXZ01000002">
    <property type="protein sequence ID" value="TDQ00587.1"/>
    <property type="molecule type" value="Genomic_DNA"/>
</dbReference>
<organism evidence="2 3">
    <name type="scientific">Labedaea rhizosphaerae</name>
    <dbReference type="NCBI Taxonomy" id="598644"/>
    <lineage>
        <taxon>Bacteria</taxon>
        <taxon>Bacillati</taxon>
        <taxon>Actinomycetota</taxon>
        <taxon>Actinomycetes</taxon>
        <taxon>Pseudonocardiales</taxon>
        <taxon>Pseudonocardiaceae</taxon>
        <taxon>Labedaea</taxon>
    </lineage>
</organism>
<dbReference type="InterPro" id="IPR000073">
    <property type="entry name" value="AB_hydrolase_1"/>
</dbReference>
<name>A0A4R6SGB8_LABRH</name>
<gene>
    <name evidence="2" type="ORF">EV186_102448</name>
</gene>
<dbReference type="Gene3D" id="3.40.50.1820">
    <property type="entry name" value="alpha/beta hydrolase"/>
    <property type="match status" value="1"/>
</dbReference>
<dbReference type="AlphaFoldDB" id="A0A4R6SGB8"/>
<dbReference type="InterPro" id="IPR050228">
    <property type="entry name" value="Carboxylesterase_BioH"/>
</dbReference>
<comment type="caution">
    <text evidence="2">The sequence shown here is derived from an EMBL/GenBank/DDBJ whole genome shotgun (WGS) entry which is preliminary data.</text>
</comment>
<keyword evidence="3" id="KW-1185">Reference proteome</keyword>